<dbReference type="Proteomes" id="UP000324896">
    <property type="component" value="Unassembled WGS sequence"/>
</dbReference>
<dbReference type="Proteomes" id="UP000198945">
    <property type="component" value="Unassembled WGS sequence"/>
</dbReference>
<organism evidence="1 4">
    <name type="scientific">Halanaerobium congolense</name>
    <dbReference type="NCBI Taxonomy" id="54121"/>
    <lineage>
        <taxon>Bacteria</taxon>
        <taxon>Bacillati</taxon>
        <taxon>Bacillota</taxon>
        <taxon>Clostridia</taxon>
        <taxon>Halanaerobiales</taxon>
        <taxon>Halanaerobiaceae</taxon>
        <taxon>Halanaerobium</taxon>
    </lineage>
</organism>
<evidence type="ECO:0000313" key="2">
    <source>
        <dbReference type="EMBL" id="SDI42649.1"/>
    </source>
</evidence>
<sequence length="310" mass="34257">MSLKIRKIISIFVLAVLVFTPFLKFSSVQAAGIIPLAELGEIEKILYGSVSEKPILTRVDDVEKTVYKTNQSGSILERTDKLIDDILVTTEKSPSLLFLYNTIEWSIKGELAGGNLIQRLDGLEKMVKGEVNKGPIKARIEELYKLTIKGQEMPIQKVETRNKQLIRVELLDKINSNTARRGEKVSYKVLEDIKVKNTLIIPKGTRGQLEITEIEEAGRMGKDGDIKIGFPQLETIDGTDLAVAIQQEAQEKNESQKLAIGASVLGTAILGLPGVVAGYFVEGKEEEIPAGSEMYIQVTEVKELYGIVVK</sequence>
<protein>
    <submittedName>
        <fullName evidence="1">Uncharacterized protein</fullName>
    </submittedName>
</protein>
<reference evidence="1 4" key="2">
    <citation type="submission" date="2016-10" db="EMBL/GenBank/DDBJ databases">
        <authorList>
            <person name="Varghese N."/>
            <person name="Submissions S."/>
        </authorList>
    </citation>
    <scope>NUCLEOTIDE SEQUENCE [LARGE SCALE GENOMIC DNA]</scope>
    <source>
        <strain evidence="1 4">WG10</strain>
    </source>
</reference>
<gene>
    <name evidence="1" type="ORF">SAMN04488597_12531</name>
    <name evidence="2" type="ORF">SAMN04515654_10629</name>
</gene>
<evidence type="ECO:0000313" key="1">
    <source>
        <dbReference type="EMBL" id="SDD08396.1"/>
    </source>
</evidence>
<dbReference type="RefSeq" id="WP_089716705.1">
    <property type="nucleotide sequence ID" value="NZ_FMYT01000025.1"/>
</dbReference>
<accession>A0A1G6RWS9</accession>
<evidence type="ECO:0000313" key="4">
    <source>
        <dbReference type="Proteomes" id="UP000324896"/>
    </source>
</evidence>
<reference evidence="2 3" key="1">
    <citation type="submission" date="2016-10" db="EMBL/GenBank/DDBJ databases">
        <authorList>
            <person name="de Groot N.N."/>
        </authorList>
    </citation>
    <scope>NUCLEOTIDE SEQUENCE [LARGE SCALE GENOMIC DNA]</scope>
    <source>
        <strain evidence="2 3">WG7</strain>
    </source>
</reference>
<dbReference type="AlphaFoldDB" id="A0A1G6RWS9"/>
<evidence type="ECO:0000313" key="3">
    <source>
        <dbReference type="Proteomes" id="UP000198945"/>
    </source>
</evidence>
<name>A0A1G6RWS9_9FIRM</name>
<proteinExistence type="predicted"/>
<dbReference type="EMBL" id="FNEH01000006">
    <property type="protein sequence ID" value="SDI42649.1"/>
    <property type="molecule type" value="Genomic_DNA"/>
</dbReference>
<dbReference type="EMBL" id="FMYT01000025">
    <property type="protein sequence ID" value="SDD08396.1"/>
    <property type="molecule type" value="Genomic_DNA"/>
</dbReference>